<dbReference type="PANTHER" id="PTHR33930:SF2">
    <property type="entry name" value="BLR3452 PROTEIN"/>
    <property type="match status" value="1"/>
</dbReference>
<name>A0A0F9UFQ0_9ZZZZ</name>
<evidence type="ECO:0000259" key="1">
    <source>
        <dbReference type="Pfam" id="PF02627"/>
    </source>
</evidence>
<dbReference type="GO" id="GO:0051920">
    <property type="term" value="F:peroxiredoxin activity"/>
    <property type="evidence" value="ECO:0007669"/>
    <property type="project" value="InterPro"/>
</dbReference>
<dbReference type="AlphaFoldDB" id="A0A0F9UFQ0"/>
<dbReference type="InterPro" id="IPR029032">
    <property type="entry name" value="AhpD-like"/>
</dbReference>
<organism evidence="2">
    <name type="scientific">marine sediment metagenome</name>
    <dbReference type="NCBI Taxonomy" id="412755"/>
    <lineage>
        <taxon>unclassified sequences</taxon>
        <taxon>metagenomes</taxon>
        <taxon>ecological metagenomes</taxon>
    </lineage>
</organism>
<proteinExistence type="predicted"/>
<dbReference type="EMBL" id="LAZR01000706">
    <property type="protein sequence ID" value="KKN60056.1"/>
    <property type="molecule type" value="Genomic_DNA"/>
</dbReference>
<dbReference type="PANTHER" id="PTHR33930">
    <property type="entry name" value="ALKYL HYDROPEROXIDE REDUCTASE AHPD"/>
    <property type="match status" value="1"/>
</dbReference>
<accession>A0A0F9UFQ0</accession>
<dbReference type="Pfam" id="PF02627">
    <property type="entry name" value="CMD"/>
    <property type="match status" value="1"/>
</dbReference>
<dbReference type="Gene3D" id="1.20.1290.10">
    <property type="entry name" value="AhpD-like"/>
    <property type="match status" value="1"/>
</dbReference>
<feature type="domain" description="Carboxymuconolactone decarboxylase-like" evidence="1">
    <location>
        <begin position="41"/>
        <end position="117"/>
    </location>
</feature>
<dbReference type="InterPro" id="IPR004675">
    <property type="entry name" value="AhpD_core"/>
</dbReference>
<evidence type="ECO:0000313" key="2">
    <source>
        <dbReference type="EMBL" id="KKN60056.1"/>
    </source>
</evidence>
<comment type="caution">
    <text evidence="2">The sequence shown here is derived from an EMBL/GenBank/DDBJ whole genome shotgun (WGS) entry which is preliminary data.</text>
</comment>
<dbReference type="NCBIfam" id="TIGR00778">
    <property type="entry name" value="ahpD_dom"/>
    <property type="match status" value="1"/>
</dbReference>
<dbReference type="InterPro" id="IPR003779">
    <property type="entry name" value="CMD-like"/>
</dbReference>
<dbReference type="SUPFAM" id="SSF69118">
    <property type="entry name" value="AhpD-like"/>
    <property type="match status" value="1"/>
</dbReference>
<protein>
    <recommendedName>
        <fullName evidence="1">Carboxymuconolactone decarboxylase-like domain-containing protein</fullName>
    </recommendedName>
</protein>
<sequence length="124" mass="13161">MAIAKLYNKTGDEKAVKLQEGIEKKFGFVPEVFQAMGRNGDFLQAMLSLSEAAGKGLDPKTKELISVAVSAVMGCGYCVDAHRALSLKAGATDEEVTAALEVAAMMSAFNNFNKSIGMTHDIKA</sequence>
<gene>
    <name evidence="2" type="ORF">LCGC14_0535950</name>
</gene>
<reference evidence="2" key="1">
    <citation type="journal article" date="2015" name="Nature">
        <title>Complex archaea that bridge the gap between prokaryotes and eukaryotes.</title>
        <authorList>
            <person name="Spang A."/>
            <person name="Saw J.H."/>
            <person name="Jorgensen S.L."/>
            <person name="Zaremba-Niedzwiedzka K."/>
            <person name="Martijn J."/>
            <person name="Lind A.E."/>
            <person name="van Eijk R."/>
            <person name="Schleper C."/>
            <person name="Guy L."/>
            <person name="Ettema T.J."/>
        </authorList>
    </citation>
    <scope>NUCLEOTIDE SEQUENCE</scope>
</reference>